<dbReference type="PRINTS" id="PR00689">
    <property type="entry name" value="ACOABINDINGP"/>
</dbReference>
<dbReference type="Gene3D" id="1.20.80.10">
    <property type="match status" value="2"/>
</dbReference>
<dbReference type="OrthoDB" id="346910at2759"/>
<evidence type="ECO:0000256" key="2">
    <source>
        <dbReference type="ARBA" id="ARBA00023121"/>
    </source>
</evidence>
<proteinExistence type="inferred from homology"/>
<dbReference type="InterPro" id="IPR000582">
    <property type="entry name" value="Acyl-CoA-binding_protein"/>
</dbReference>
<dbReference type="Pfam" id="PF00887">
    <property type="entry name" value="ACBP"/>
    <property type="match status" value="2"/>
</dbReference>
<organism evidence="5 6">
    <name type="scientific">Leishmania martiniquensis</name>
    <dbReference type="NCBI Taxonomy" id="1580590"/>
    <lineage>
        <taxon>Eukaryota</taxon>
        <taxon>Discoba</taxon>
        <taxon>Euglenozoa</taxon>
        <taxon>Kinetoplastea</taxon>
        <taxon>Metakinetoplastina</taxon>
        <taxon>Trypanosomatida</taxon>
        <taxon>Trypanosomatidae</taxon>
        <taxon>Leishmaniinae</taxon>
        <taxon>Leishmania</taxon>
    </lineage>
</organism>
<comment type="similarity">
    <text evidence="1">Belongs to the ACBP family.</text>
</comment>
<dbReference type="SUPFAM" id="SSF47027">
    <property type="entry name" value="Acyl-CoA binding protein"/>
    <property type="match status" value="2"/>
</dbReference>
<evidence type="ECO:0000256" key="3">
    <source>
        <dbReference type="SAM" id="MobiDB-lite"/>
    </source>
</evidence>
<feature type="domain" description="ACB" evidence="4">
    <location>
        <begin position="139"/>
        <end position="243"/>
    </location>
</feature>
<dbReference type="PANTHER" id="PTHR23310">
    <property type="entry name" value="ACYL-COA-BINDING PROTEIN, ACBP"/>
    <property type="match status" value="1"/>
</dbReference>
<dbReference type="EMBL" id="JAFEUZ010000017">
    <property type="protein sequence ID" value="KAG5481522.1"/>
    <property type="molecule type" value="Genomic_DNA"/>
</dbReference>
<dbReference type="RefSeq" id="XP_067179629.1">
    <property type="nucleotide sequence ID" value="XM_067322994.1"/>
</dbReference>
<sequence>MLAKFFGRRAEPEFKVVCDPESIVYPVDFDAPDYPYAQAFKEADAYVRKLPAQGVVPISDVLRLQFYSLFKQATMGDIKKDVKQPSLLWDWEGYWKVYGWRKCRGMTREKARDMYIDLLDLQIRKHCSFVWGGPASEDRWAAFHDGVKIIQNLPKGGYRLPESLRARFYSLYKQAHVGDLSDFQKTPAALSGGKYKWLRARPSKAGFDQMRYDEWASLKGMSSEEAQRMYCKAMFKSAAMCGYVWAPPGTEDHLEVIGDQTTAKTLKKRTGADKDAERIAASTHLSVEETIEAAGVQLSVVERLAMHTFLRKEEEQAAAAWAAGGIKAEEKGEGVRAESLWLRGLTRGSEKEHRRRHLKGGGVGKGNRSGKGDGGGLQGGG</sequence>
<dbReference type="GeneID" id="92515506"/>
<gene>
    <name evidence="5" type="ORF">LSCM1_05540</name>
</gene>
<dbReference type="AlphaFoldDB" id="A0A836KQ88"/>
<name>A0A836KQ88_9TRYP</name>
<comment type="caution">
    <text evidence="5">The sequence shown here is derived from an EMBL/GenBank/DDBJ whole genome shotgun (WGS) entry which is preliminary data.</text>
</comment>
<dbReference type="GO" id="GO:0006631">
    <property type="term" value="P:fatty acid metabolic process"/>
    <property type="evidence" value="ECO:0007669"/>
    <property type="project" value="TreeGrafter"/>
</dbReference>
<protein>
    <recommendedName>
        <fullName evidence="4">ACB domain-containing protein</fullName>
    </recommendedName>
</protein>
<keyword evidence="6" id="KW-1185">Reference proteome</keyword>
<dbReference type="GO" id="GO:0000062">
    <property type="term" value="F:fatty-acyl-CoA binding"/>
    <property type="evidence" value="ECO:0007669"/>
    <property type="project" value="InterPro"/>
</dbReference>
<dbReference type="KEGG" id="lmat:92515506"/>
<keyword evidence="2" id="KW-0446">Lipid-binding</keyword>
<accession>A0A836KQ88</accession>
<dbReference type="InterPro" id="IPR014352">
    <property type="entry name" value="FERM/acyl-CoA-bd_prot_sf"/>
</dbReference>
<dbReference type="PROSITE" id="PS51228">
    <property type="entry name" value="ACB_2"/>
    <property type="match status" value="2"/>
</dbReference>
<dbReference type="InterPro" id="IPR035984">
    <property type="entry name" value="Acyl-CoA-binding_sf"/>
</dbReference>
<feature type="region of interest" description="Disordered" evidence="3">
    <location>
        <begin position="347"/>
        <end position="381"/>
    </location>
</feature>
<feature type="domain" description="ACB" evidence="4">
    <location>
        <begin position="36"/>
        <end position="128"/>
    </location>
</feature>
<dbReference type="PANTHER" id="PTHR23310:SF62">
    <property type="entry name" value="ACYL-COA BINDING PROTEIN 1, ISOFORM A"/>
    <property type="match status" value="1"/>
</dbReference>
<evidence type="ECO:0000313" key="6">
    <source>
        <dbReference type="Proteomes" id="UP000673552"/>
    </source>
</evidence>
<evidence type="ECO:0000256" key="1">
    <source>
        <dbReference type="ARBA" id="ARBA00005567"/>
    </source>
</evidence>
<feature type="compositionally biased region" description="Gly residues" evidence="3">
    <location>
        <begin position="360"/>
        <end position="381"/>
    </location>
</feature>
<evidence type="ECO:0000259" key="4">
    <source>
        <dbReference type="PROSITE" id="PS51228"/>
    </source>
</evidence>
<dbReference type="Proteomes" id="UP000673552">
    <property type="component" value="Chromosome 17"/>
</dbReference>
<evidence type="ECO:0000313" key="5">
    <source>
        <dbReference type="EMBL" id="KAG5481522.1"/>
    </source>
</evidence>
<reference evidence="5 6" key="1">
    <citation type="submission" date="2021-03" db="EMBL/GenBank/DDBJ databases">
        <title>Leishmania (Mundinia) martiniquensis Genome sequencing and assembly.</title>
        <authorList>
            <person name="Almutairi H."/>
            <person name="Gatherer D."/>
        </authorList>
    </citation>
    <scope>NUCLEOTIDE SEQUENCE [LARGE SCALE GENOMIC DNA]</scope>
    <source>
        <strain evidence="5">LSCM1</strain>
    </source>
</reference>